<evidence type="ECO:0000313" key="4">
    <source>
        <dbReference type="Proteomes" id="UP000030428"/>
    </source>
</evidence>
<accession>A0A0A6P3N5</accession>
<dbReference type="GO" id="GO:0005524">
    <property type="term" value="F:ATP binding"/>
    <property type="evidence" value="ECO:0007669"/>
    <property type="project" value="InterPro"/>
</dbReference>
<dbReference type="SUPFAM" id="SSF52540">
    <property type="entry name" value="P-loop containing nucleoside triphosphate hydrolases"/>
    <property type="match status" value="1"/>
</dbReference>
<dbReference type="InterPro" id="IPR001482">
    <property type="entry name" value="T2SS/T4SS_dom"/>
</dbReference>
<dbReference type="Gene3D" id="3.30.450.90">
    <property type="match status" value="1"/>
</dbReference>
<protein>
    <submittedName>
        <fullName evidence="3">Twitching motility protein PilT</fullName>
    </submittedName>
</protein>
<dbReference type="AlphaFoldDB" id="A0A0A6P3N5"/>
<evidence type="ECO:0000313" key="3">
    <source>
        <dbReference type="EMBL" id="KHD05470.1"/>
    </source>
</evidence>
<name>A0A0A6P3N5_9GAMM</name>
<organism evidence="3 4">
    <name type="scientific">Candidatus Thiomargarita nelsonii</name>
    <dbReference type="NCBI Taxonomy" id="1003181"/>
    <lineage>
        <taxon>Bacteria</taxon>
        <taxon>Pseudomonadati</taxon>
        <taxon>Pseudomonadota</taxon>
        <taxon>Gammaproteobacteria</taxon>
        <taxon>Thiotrichales</taxon>
        <taxon>Thiotrichaceae</taxon>
        <taxon>Thiomargarita</taxon>
    </lineage>
</organism>
<dbReference type="EMBL" id="JSZA02000013">
    <property type="protein sequence ID" value="KHD05470.1"/>
    <property type="molecule type" value="Genomic_DNA"/>
</dbReference>
<reference evidence="3 4" key="1">
    <citation type="journal article" date="2016" name="Front. Microbiol.">
        <title>Single-Cell (Meta-)Genomics of a Dimorphic Candidatus Thiomargarita nelsonii Reveals Genomic Plasticity.</title>
        <authorList>
            <person name="Flood B.E."/>
            <person name="Fliss P."/>
            <person name="Jones D.S."/>
            <person name="Dick G.J."/>
            <person name="Jain S."/>
            <person name="Kaster A.K."/>
            <person name="Winkel M."/>
            <person name="Mussmann M."/>
            <person name="Bailey J."/>
        </authorList>
    </citation>
    <scope>NUCLEOTIDE SEQUENCE [LARGE SCALE GENOMIC DNA]</scope>
    <source>
        <strain evidence="3">Hydrate Ridge</strain>
    </source>
</reference>
<dbReference type="Pfam" id="PF00437">
    <property type="entry name" value="T2SSE"/>
    <property type="match status" value="1"/>
</dbReference>
<comment type="caution">
    <text evidence="3">The sequence shown here is derived from an EMBL/GenBank/DDBJ whole genome shotgun (WGS) entry which is preliminary data.</text>
</comment>
<gene>
    <name evidence="3" type="ORF">PN36_04935</name>
</gene>
<proteinExistence type="inferred from homology"/>
<dbReference type="GO" id="GO:0016887">
    <property type="term" value="F:ATP hydrolysis activity"/>
    <property type="evidence" value="ECO:0007669"/>
    <property type="project" value="InterPro"/>
</dbReference>
<dbReference type="PANTHER" id="PTHR30486">
    <property type="entry name" value="TWITCHING MOTILITY PROTEIN PILT"/>
    <property type="match status" value="1"/>
</dbReference>
<dbReference type="Proteomes" id="UP000030428">
    <property type="component" value="Unassembled WGS sequence"/>
</dbReference>
<dbReference type="CDD" id="cd01131">
    <property type="entry name" value="PilT"/>
    <property type="match status" value="1"/>
</dbReference>
<evidence type="ECO:0000256" key="1">
    <source>
        <dbReference type="ARBA" id="ARBA00006611"/>
    </source>
</evidence>
<keyword evidence="4" id="KW-1185">Reference proteome</keyword>
<comment type="similarity">
    <text evidence="1">Belongs to the GSP E family.</text>
</comment>
<dbReference type="PROSITE" id="PS00662">
    <property type="entry name" value="T2SP_E"/>
    <property type="match status" value="1"/>
</dbReference>
<dbReference type="InterPro" id="IPR006321">
    <property type="entry name" value="PilT/PilU"/>
</dbReference>
<dbReference type="NCBIfam" id="TIGR01420">
    <property type="entry name" value="pilT_fam"/>
    <property type="match status" value="1"/>
</dbReference>
<dbReference type="InterPro" id="IPR027417">
    <property type="entry name" value="P-loop_NTPase"/>
</dbReference>
<dbReference type="InterPro" id="IPR050921">
    <property type="entry name" value="T4SS_GSP_E_ATPase"/>
</dbReference>
<dbReference type="PANTHER" id="PTHR30486:SF12">
    <property type="entry name" value="TYPE IV PILUS ATPASE PILU"/>
    <property type="match status" value="1"/>
</dbReference>
<feature type="domain" description="Bacterial type II secretion system protein E" evidence="2">
    <location>
        <begin position="194"/>
        <end position="208"/>
    </location>
</feature>
<evidence type="ECO:0000259" key="2">
    <source>
        <dbReference type="PROSITE" id="PS00662"/>
    </source>
</evidence>
<dbReference type="Gene3D" id="3.40.50.300">
    <property type="entry name" value="P-loop containing nucleotide triphosphate hydrolases"/>
    <property type="match status" value="1"/>
</dbReference>
<sequence>MDIVPYLKLMVEKDASDIYFTVGSPARVKISRKVVNVGKTILTADMTQAIANNILNEKQRAFFEKEFEIDFAISLDEIGARFRVNAFRQKGFVSLVMRYVKTKVPTLNELKLPVILKDLVMHKRGLILMVGATNSGKSTTIAAMIDHRNKHQAGHILTIEDPIEFIHPHQKSLLNQRELGMDTHSYLRALKSAMRESPDVILIGEIRDRETMTAAVELSNTGHLAISTLHANNANQAMQRIINLFPQEQREQLFMDLSLNVISIISQRLVTGVDNRLIAAVEVMINTPYIADLILKGKIEDIKEAMAGSGAEGMQTFDMALFKVYTEGKISLEEALANADSRTDLQAKITFGQSAGAFN</sequence>